<evidence type="ECO:0008006" key="3">
    <source>
        <dbReference type="Google" id="ProtNLM"/>
    </source>
</evidence>
<protein>
    <recommendedName>
        <fullName evidence="3">Retrotransposon gag domain-containing protein</fullName>
    </recommendedName>
</protein>
<evidence type="ECO:0000313" key="2">
    <source>
        <dbReference type="EMBL" id="TMX00474.1"/>
    </source>
</evidence>
<evidence type="ECO:0000256" key="1">
    <source>
        <dbReference type="SAM" id="MobiDB-lite"/>
    </source>
</evidence>
<sequence>MTTRRVAARRVEEDIDTAVVPLQDNQAPPQEKVPQGGQVLVNSPVMLDGEIGANFLNFTQVMAIQYQVTTTQAQAMTTQAHREVAPHDIKFLKVFRKAFLDRLFTREKQDAKVEEFINLRQGVEESRTNREKVILRGKGPMMEDNNDRFSKPNPQGGKIGGSQGEKLSCAKCGKKHCGKYLMDCMMLSKRSLYHVGRVKDLESEALPLESFPVVKDFPEIFPDDLPRIPPECEIDFGIDLMPDTKPNLILPYRMAPA</sequence>
<comment type="caution">
    <text evidence="2">The sequence shown here is derived from an EMBL/GenBank/DDBJ whole genome shotgun (WGS) entry which is preliminary data.</text>
</comment>
<dbReference type="AlphaFoldDB" id="A0A6N2C6W0"/>
<gene>
    <name evidence="2" type="ORF">EJD97_000756</name>
</gene>
<proteinExistence type="predicted"/>
<accession>A0A6N2C6W0</accession>
<organism evidence="2">
    <name type="scientific">Solanum chilense</name>
    <name type="common">Tomato</name>
    <name type="synonym">Lycopersicon chilense</name>
    <dbReference type="NCBI Taxonomy" id="4083"/>
    <lineage>
        <taxon>Eukaryota</taxon>
        <taxon>Viridiplantae</taxon>
        <taxon>Streptophyta</taxon>
        <taxon>Embryophyta</taxon>
        <taxon>Tracheophyta</taxon>
        <taxon>Spermatophyta</taxon>
        <taxon>Magnoliopsida</taxon>
        <taxon>eudicotyledons</taxon>
        <taxon>Gunneridae</taxon>
        <taxon>Pentapetalae</taxon>
        <taxon>asterids</taxon>
        <taxon>lamiids</taxon>
        <taxon>Solanales</taxon>
        <taxon>Solanaceae</taxon>
        <taxon>Solanoideae</taxon>
        <taxon>Solaneae</taxon>
        <taxon>Solanum</taxon>
        <taxon>Solanum subgen. Lycopersicon</taxon>
    </lineage>
</organism>
<dbReference type="EMBL" id="RXGB01001066">
    <property type="protein sequence ID" value="TMX00474.1"/>
    <property type="molecule type" value="Genomic_DNA"/>
</dbReference>
<feature type="region of interest" description="Disordered" evidence="1">
    <location>
        <begin position="139"/>
        <end position="164"/>
    </location>
</feature>
<reference evidence="2" key="1">
    <citation type="submission" date="2019-05" db="EMBL/GenBank/DDBJ databases">
        <title>The de novo reference genome and transcriptome assemblies of the wild tomato species Solanum chilense.</title>
        <authorList>
            <person name="Stam R."/>
            <person name="Nosenko T."/>
            <person name="Hoerger A.C."/>
            <person name="Stephan W."/>
            <person name="Seidel M.A."/>
            <person name="Kuhn J.M.M."/>
            <person name="Haberer G."/>
            <person name="Tellier A."/>
        </authorList>
    </citation>
    <scope>NUCLEOTIDE SEQUENCE</scope>
    <source>
        <tissue evidence="2">Mature leaves</tissue>
    </source>
</reference>
<name>A0A6N2C6W0_SOLCI</name>